<accession>A0A7S3QYN3</accession>
<dbReference type="InterPro" id="IPR032675">
    <property type="entry name" value="LRR_dom_sf"/>
</dbReference>
<evidence type="ECO:0000256" key="2">
    <source>
        <dbReference type="SAM" id="MobiDB-lite"/>
    </source>
</evidence>
<feature type="compositionally biased region" description="Low complexity" evidence="2">
    <location>
        <begin position="148"/>
        <end position="161"/>
    </location>
</feature>
<dbReference type="GO" id="GO:0005930">
    <property type="term" value="C:axoneme"/>
    <property type="evidence" value="ECO:0007669"/>
    <property type="project" value="UniProtKB-SubCell"/>
</dbReference>
<evidence type="ECO:0008006" key="4">
    <source>
        <dbReference type="Google" id="ProtNLM"/>
    </source>
</evidence>
<protein>
    <recommendedName>
        <fullName evidence="4">F-box domain-containing protein</fullName>
    </recommendedName>
</protein>
<evidence type="ECO:0000256" key="1">
    <source>
        <dbReference type="ARBA" id="ARBA00004430"/>
    </source>
</evidence>
<dbReference type="SUPFAM" id="SSF52058">
    <property type="entry name" value="L domain-like"/>
    <property type="match status" value="1"/>
</dbReference>
<gene>
    <name evidence="3" type="ORF">DTER00134_LOCUS12542</name>
</gene>
<dbReference type="AlphaFoldDB" id="A0A7S3QYN3"/>
<dbReference type="Gene3D" id="3.80.10.10">
    <property type="entry name" value="Ribonuclease Inhibitor"/>
    <property type="match status" value="1"/>
</dbReference>
<dbReference type="EMBL" id="HBIP01021038">
    <property type="protein sequence ID" value="CAE0497469.1"/>
    <property type="molecule type" value="Transcribed_RNA"/>
</dbReference>
<dbReference type="GO" id="GO:0019005">
    <property type="term" value="C:SCF ubiquitin ligase complex"/>
    <property type="evidence" value="ECO:0007669"/>
    <property type="project" value="TreeGrafter"/>
</dbReference>
<evidence type="ECO:0000313" key="3">
    <source>
        <dbReference type="EMBL" id="CAE0497469.1"/>
    </source>
</evidence>
<comment type="subcellular location">
    <subcellularLocation>
        <location evidence="1">Cytoplasm</location>
        <location evidence="1">Cytoskeleton</location>
        <location evidence="1">Cilium axoneme</location>
    </subcellularLocation>
</comment>
<dbReference type="GO" id="GO:0031146">
    <property type="term" value="P:SCF-dependent proteasomal ubiquitin-dependent protein catabolic process"/>
    <property type="evidence" value="ECO:0007669"/>
    <property type="project" value="TreeGrafter"/>
</dbReference>
<organism evidence="3">
    <name type="scientific">Dunaliella tertiolecta</name>
    <name type="common">Green alga</name>
    <dbReference type="NCBI Taxonomy" id="3047"/>
    <lineage>
        <taxon>Eukaryota</taxon>
        <taxon>Viridiplantae</taxon>
        <taxon>Chlorophyta</taxon>
        <taxon>core chlorophytes</taxon>
        <taxon>Chlorophyceae</taxon>
        <taxon>CS clade</taxon>
        <taxon>Chlamydomonadales</taxon>
        <taxon>Dunaliellaceae</taxon>
        <taxon>Dunaliella</taxon>
    </lineage>
</organism>
<name>A0A7S3QYN3_DUNTE</name>
<reference evidence="3" key="1">
    <citation type="submission" date="2021-01" db="EMBL/GenBank/DDBJ databases">
        <authorList>
            <person name="Corre E."/>
            <person name="Pelletier E."/>
            <person name="Niang G."/>
            <person name="Scheremetjew M."/>
            <person name="Finn R."/>
            <person name="Kale V."/>
            <person name="Holt S."/>
            <person name="Cochrane G."/>
            <person name="Meng A."/>
            <person name="Brown T."/>
            <person name="Cohen L."/>
        </authorList>
    </citation>
    <scope>NUCLEOTIDE SEQUENCE</scope>
    <source>
        <strain evidence="3">CCMP1320</strain>
    </source>
</reference>
<dbReference type="PANTHER" id="PTHR13318">
    <property type="entry name" value="PARTNER OF PAIRED, ISOFORM B-RELATED"/>
    <property type="match status" value="1"/>
</dbReference>
<feature type="region of interest" description="Disordered" evidence="2">
    <location>
        <begin position="109"/>
        <end position="162"/>
    </location>
</feature>
<sequence length="839" mass="89999">MGSLNHAPMQLYDLDPDAALLVLGQLQLRDRLVLRTVSKEYRRTVDLGGVQHLRVDREDLVGDDAPELGQAQDRWPSPATLQMWGRSVRGLTVGNEAVIDACLRAAKRSKMGCSDDGSEPSTSASEGDEGPPVGWHGAAQPGLPPGAPQAAPQPSLPNALQHSLTQAITQQAPLSNEQQQQHGAHTASSGLAGAERYGAAGQGALRAAVAQAAAAAAAAAEAAAEAAAGPMQGAGAQLAAAAAAEAAAAGAAEATGDSGPSHGCDWDMQGLRLQKLPLLCSRLPHLSTLRLWGMELSAQDFAAAAVHCPQLTSLEYLAPPPIARQMMPQGFPSPRHVRWDGGLWTPLSQFPCLYHLTLKGWCFAGSEGLKIGLLTGLRRLDIESCTNQSTDGVGLSCISHLTNLTHLTFSRIRYPHPIPSEFSGLSAIKGLSSLTAIDGDFFPEEVLAWADMHLTRLTLSSSYNLTLHGMAGLVPQLKSLVVLEVPDLMLDLRMVQGLVHMPALRELCVAWIHVRPHHPVSQHLELPQVQHLALQYAYEYDVHWEGSIGAILPNVQSLQLAAKVDVARASSLATTLFEKPLPALTTLIASACFLTVPQVAAACPAVTSLGIIDAKNLALHMPLEWRCKITRLALMGSLGGNISQFLGRDSGFQNLQELALLAFAEEERTDWMAVCRDLDCSHLKAITLFLCPDVGALHVYCLASQSPNLEEMRVFRCPRVTRQQCQQMVSLLSKSSEGILSSPETMTEEECVCAARQQAAEVAQVADIKASDFVECKWKYFYSRITPTHARPRAVPFDIVCREAASGNAQLHNGGGGRHLLASLAWRAMSSHSYFRSSA</sequence>
<proteinExistence type="predicted"/>